<name>A0A0B1S675_OESDE</name>
<keyword evidence="2" id="KW-1185">Reference proteome</keyword>
<dbReference type="AlphaFoldDB" id="A0A0B1S675"/>
<dbReference type="OrthoDB" id="5864054at2759"/>
<evidence type="ECO:0000313" key="1">
    <source>
        <dbReference type="EMBL" id="KHJ78685.1"/>
    </source>
</evidence>
<accession>A0A0B1S675</accession>
<evidence type="ECO:0000313" key="2">
    <source>
        <dbReference type="Proteomes" id="UP000053660"/>
    </source>
</evidence>
<proteinExistence type="predicted"/>
<sequence>MLIHSPTKEGTSKMYTGNLLSVDAPSRRVSSDARSGTNLVSRNSLEIHEIRLVVPVAHKISSSSLLPNPISTIRKMFESTAQVIESSPQRRINLIQCETQY</sequence>
<protein>
    <submittedName>
        <fullName evidence="1">Uncharacterized protein</fullName>
    </submittedName>
</protein>
<gene>
    <name evidence="1" type="ORF">OESDEN_21692</name>
</gene>
<reference evidence="1 2" key="1">
    <citation type="submission" date="2014-03" db="EMBL/GenBank/DDBJ databases">
        <title>Draft genome of the hookworm Oesophagostomum dentatum.</title>
        <authorList>
            <person name="Mitreva M."/>
        </authorList>
    </citation>
    <scope>NUCLEOTIDE SEQUENCE [LARGE SCALE GENOMIC DNA]</scope>
    <source>
        <strain evidence="1 2">OD-Hann</strain>
    </source>
</reference>
<dbReference type="EMBL" id="KN609529">
    <property type="protein sequence ID" value="KHJ78685.1"/>
    <property type="molecule type" value="Genomic_DNA"/>
</dbReference>
<organism evidence="1 2">
    <name type="scientific">Oesophagostomum dentatum</name>
    <name type="common">Nodular worm</name>
    <dbReference type="NCBI Taxonomy" id="61180"/>
    <lineage>
        <taxon>Eukaryota</taxon>
        <taxon>Metazoa</taxon>
        <taxon>Ecdysozoa</taxon>
        <taxon>Nematoda</taxon>
        <taxon>Chromadorea</taxon>
        <taxon>Rhabditida</taxon>
        <taxon>Rhabditina</taxon>
        <taxon>Rhabditomorpha</taxon>
        <taxon>Strongyloidea</taxon>
        <taxon>Strongylidae</taxon>
        <taxon>Oesophagostomum</taxon>
    </lineage>
</organism>
<dbReference type="Proteomes" id="UP000053660">
    <property type="component" value="Unassembled WGS sequence"/>
</dbReference>